<evidence type="ECO:0000256" key="7">
    <source>
        <dbReference type="ARBA" id="ARBA00023157"/>
    </source>
</evidence>
<keyword evidence="2" id="KW-0719">Serine esterase</keyword>
<dbReference type="EMBL" id="JARVKM010000039">
    <property type="protein sequence ID" value="KAK9774713.1"/>
    <property type="molecule type" value="Genomic_DNA"/>
</dbReference>
<keyword evidence="11" id="KW-1185">Reference proteome</keyword>
<keyword evidence="3" id="KW-0479">Metal-binding</keyword>
<evidence type="ECO:0000313" key="10">
    <source>
        <dbReference type="EMBL" id="KAK9774713.1"/>
    </source>
</evidence>
<evidence type="ECO:0000256" key="8">
    <source>
        <dbReference type="RuleBase" id="RU361238"/>
    </source>
</evidence>
<feature type="domain" description="T6SS Phospholipase effector Tle1-like catalytic" evidence="9">
    <location>
        <begin position="19"/>
        <end position="243"/>
    </location>
</feature>
<dbReference type="InterPro" id="IPR018712">
    <property type="entry name" value="Tle1-like_cat"/>
</dbReference>
<dbReference type="SUPFAM" id="SSF53474">
    <property type="entry name" value="alpha/beta-Hydrolases"/>
    <property type="match status" value="1"/>
</dbReference>
<dbReference type="PANTHER" id="PTHR33938:SF8">
    <property type="entry name" value="CARBOXYLIC ESTER HYDROLASE"/>
    <property type="match status" value="1"/>
</dbReference>
<keyword evidence="6" id="KW-0106">Calcium</keyword>
<evidence type="ECO:0000259" key="9">
    <source>
        <dbReference type="Pfam" id="PF09994"/>
    </source>
</evidence>
<comment type="similarity">
    <text evidence="1 8">Belongs to the tannase family.</text>
</comment>
<name>A0ABR2XLM1_9PEZI</name>
<evidence type="ECO:0000313" key="11">
    <source>
        <dbReference type="Proteomes" id="UP001465668"/>
    </source>
</evidence>
<keyword evidence="4" id="KW-0732">Signal</keyword>
<evidence type="ECO:0000256" key="5">
    <source>
        <dbReference type="ARBA" id="ARBA00022801"/>
    </source>
</evidence>
<evidence type="ECO:0000256" key="3">
    <source>
        <dbReference type="ARBA" id="ARBA00022723"/>
    </source>
</evidence>
<dbReference type="Pfam" id="PF09994">
    <property type="entry name" value="T6SS_Tle1-like_cat"/>
    <property type="match status" value="1"/>
</dbReference>
<keyword evidence="7" id="KW-1015">Disulfide bond</keyword>
<protein>
    <recommendedName>
        <fullName evidence="8">Carboxylic ester hydrolase</fullName>
        <ecNumber evidence="8">3.1.1.-</ecNumber>
    </recommendedName>
</protein>
<comment type="caution">
    <text evidence="10">The sequence shown here is derived from an EMBL/GenBank/DDBJ whole genome shotgun (WGS) entry which is preliminary data.</text>
</comment>
<dbReference type="EC" id="3.1.1.-" evidence="8"/>
<reference evidence="10 11" key="1">
    <citation type="submission" date="2024-02" db="EMBL/GenBank/DDBJ databases">
        <title>First draft genome assembly of two strains of Seiridium cardinale.</title>
        <authorList>
            <person name="Emiliani G."/>
            <person name="Scali E."/>
        </authorList>
    </citation>
    <scope>NUCLEOTIDE SEQUENCE [LARGE SCALE GENOMIC DNA]</scope>
    <source>
        <strain evidence="10 11">BM-138-000479</strain>
    </source>
</reference>
<dbReference type="InterPro" id="IPR011118">
    <property type="entry name" value="Tannase/feruloyl_esterase"/>
</dbReference>
<dbReference type="Proteomes" id="UP001465668">
    <property type="component" value="Unassembled WGS sequence"/>
</dbReference>
<gene>
    <name evidence="10" type="ORF">SCAR479_08533</name>
</gene>
<evidence type="ECO:0000256" key="4">
    <source>
        <dbReference type="ARBA" id="ARBA00022729"/>
    </source>
</evidence>
<dbReference type="Gene3D" id="3.40.50.1820">
    <property type="entry name" value="alpha/beta hydrolase"/>
    <property type="match status" value="1"/>
</dbReference>
<dbReference type="Pfam" id="PF07519">
    <property type="entry name" value="Tannase"/>
    <property type="match status" value="1"/>
</dbReference>
<evidence type="ECO:0000256" key="2">
    <source>
        <dbReference type="ARBA" id="ARBA00022487"/>
    </source>
</evidence>
<dbReference type="InterPro" id="IPR029058">
    <property type="entry name" value="AB_hydrolase_fold"/>
</dbReference>
<proteinExistence type="inferred from homology"/>
<accession>A0ABR2XLM1</accession>
<sequence length="1065" mass="115888">MESNCLACTSTYLNGSIKKRLIVCCDGTFSGVDKGTQDYSSNVARLSRAISRVGITPEGEKLPQIVYYQSGVGTGSLSFIDKTRQGAVGESLAEKVCEAYNFLANNWGPGDEIFIFGFSRGAYTARSLAGFICQVGLLTPLMLDHFYEIYQAYRNRGEQKFDETKWANEPLIAGELGTIPPREGDARRDLGSRINHLRKSVHVHTKIKVVGVWDTVASLGATNWWGQAGADQYFHSTKLNPNSSCMKEDGTPKVNLKQCWFPGYHSDVGGHSKGEIDTNSVDEIAFAWMCDQIFGLLQLSGTALQKYILFRIGDLNLDTNNKNIRDLKPAWNKITWSDGTLDDTNGWTDFWWVPSLISTRAASYKRIPGETPATEIVGGQKKAIEYKWFNEEVHPSVRHRKDTRKDYTPAPFAHDWTYVEASPGNRAHWVKKKKGNGKEIILDEYVIPKLGEFQPGSGYDFWQKSLERTFAPKDCRQIAASRYPTSDRITFILKSLILVIARAFHHAERLRIEKAESMMLASASRATAAVALLTVAGVAATNCNSTAFGSLTLSNIEIVSFNVTVALNVSAGDGGGGAPLPSSTDSLGLLVHETANSAIELEAVVDFCKIAIKYTHPGQNDVVNTWIGLPLDAADWNSRFQMVGGGGWSAGSESTIVSPVADGYSSSSTDGGHSGSQSTADWGLVSPGNTNWPALSDFASVALNEAASLGKLATEIYYGEQPKYSYWNGCSTGGRQGHMMGQRYPEQFDGIVAGSPAINWQKFQLQQFWSDFKAQELDTRPPSCVLQAITKAATAACDGLDGVTDSVIAYPGQCKFDAKSLIGQSVNCSRPSGIVVITEGMAELASAIWEGPTSANGGFQWYGINHDASLTGLLTTTCTTVENCTVNPFQIGLDWLQVFLARNASYDTGTLTHEQWDRFFRQSVDEYTSIIGTDNPDLTNLKNAGTRLLAWHGTQDPLIPSNGTVDYYERATAFNGDIGEYYRFFLAPGVGHCGGGPGLDPSSTVFDVLRAWVENGTAPETLPAVGPAVGSSSTQATRAVDLCLYPKVLTYIGPNPNENSSFLCL</sequence>
<organism evidence="10 11">
    <name type="scientific">Seiridium cardinale</name>
    <dbReference type="NCBI Taxonomy" id="138064"/>
    <lineage>
        <taxon>Eukaryota</taxon>
        <taxon>Fungi</taxon>
        <taxon>Dikarya</taxon>
        <taxon>Ascomycota</taxon>
        <taxon>Pezizomycotina</taxon>
        <taxon>Sordariomycetes</taxon>
        <taxon>Xylariomycetidae</taxon>
        <taxon>Amphisphaeriales</taxon>
        <taxon>Sporocadaceae</taxon>
        <taxon>Seiridium</taxon>
    </lineage>
</organism>
<dbReference type="PANTHER" id="PTHR33938">
    <property type="entry name" value="FERULOYL ESTERASE B-RELATED"/>
    <property type="match status" value="1"/>
</dbReference>
<keyword evidence="5 8" id="KW-0378">Hydrolase</keyword>
<evidence type="ECO:0000256" key="1">
    <source>
        <dbReference type="ARBA" id="ARBA00006249"/>
    </source>
</evidence>
<evidence type="ECO:0000256" key="6">
    <source>
        <dbReference type="ARBA" id="ARBA00022837"/>
    </source>
</evidence>